<dbReference type="OrthoDB" id="2019572at2759"/>
<gene>
    <name evidence="10" type="ORF">H072_10940</name>
</gene>
<protein>
    <recommendedName>
        <fullName evidence="9">WSC domain-containing protein</fullName>
    </recommendedName>
</protein>
<proteinExistence type="predicted"/>
<feature type="compositionally biased region" description="Low complexity" evidence="7">
    <location>
        <begin position="316"/>
        <end position="330"/>
    </location>
</feature>
<feature type="region of interest" description="Disordered" evidence="7">
    <location>
        <begin position="310"/>
        <end position="330"/>
    </location>
</feature>
<dbReference type="AlphaFoldDB" id="S7ZY23"/>
<feature type="domain" description="WSC" evidence="9">
    <location>
        <begin position="51"/>
        <end position="145"/>
    </location>
</feature>
<dbReference type="PANTHER" id="PTHR24269">
    <property type="entry name" value="KREMEN PROTEIN"/>
    <property type="match status" value="1"/>
</dbReference>
<dbReference type="Proteomes" id="UP000015100">
    <property type="component" value="Unassembled WGS sequence"/>
</dbReference>
<dbReference type="PANTHER" id="PTHR24269:SF16">
    <property type="entry name" value="PROTEIN SLG1"/>
    <property type="match status" value="1"/>
</dbReference>
<keyword evidence="6" id="KW-0325">Glycoprotein</keyword>
<comment type="caution">
    <text evidence="10">The sequence shown here is derived from an EMBL/GenBank/DDBJ whole genome shotgun (WGS) entry which is preliminary data.</text>
</comment>
<dbReference type="InterPro" id="IPR051836">
    <property type="entry name" value="Kremen_rcpt"/>
</dbReference>
<evidence type="ECO:0000256" key="5">
    <source>
        <dbReference type="ARBA" id="ARBA00023136"/>
    </source>
</evidence>
<feature type="chain" id="PRO_5004560085" description="WSC domain-containing protein" evidence="8">
    <location>
        <begin position="21"/>
        <end position="330"/>
    </location>
</feature>
<name>S7ZY23_DACHA</name>
<dbReference type="STRING" id="1284197.S7ZY23"/>
<accession>S7ZY23</accession>
<sequence length="330" mass="35126">MRSLSIIASGAIWLSAGTLAMPGVNKLQKRTHWATDVAPWWPACPKTQHSGWSYKACYNDPSGTTLAWDTLLPSAEITWDACIDACKGSNFRYAGMRGAAGQKQCLCGSNIAGTPAPSEASCNINCDNGGNNCGGNGFIGVWKDPTFPDYDPVTAVSGYKYIGCFKDDTLLHGTRELRRLMQIFMGNVNNPQECMQHCANNGYPYSGVEYGIQCFCGGKLRTDLVAQGANDGWCTSHCGVAGKLVRRTCGGNYAISVFYNPDIDSTCRCGQPVCASGPGANTVTKTVTVSKSICTKKGSATVTVTTTVTETDDTPTDTPAETPVDNYYGA</sequence>
<evidence type="ECO:0000313" key="10">
    <source>
        <dbReference type="EMBL" id="EPS35670.1"/>
    </source>
</evidence>
<evidence type="ECO:0000256" key="6">
    <source>
        <dbReference type="ARBA" id="ARBA00023180"/>
    </source>
</evidence>
<comment type="subcellular location">
    <subcellularLocation>
        <location evidence="1">Membrane</location>
        <topology evidence="1">Single-pass membrane protein</topology>
    </subcellularLocation>
</comment>
<dbReference type="Pfam" id="PF01822">
    <property type="entry name" value="WSC"/>
    <property type="match status" value="2"/>
</dbReference>
<dbReference type="SMART" id="SM00321">
    <property type="entry name" value="WSC"/>
    <property type="match status" value="2"/>
</dbReference>
<evidence type="ECO:0000256" key="2">
    <source>
        <dbReference type="ARBA" id="ARBA00022692"/>
    </source>
</evidence>
<dbReference type="PROSITE" id="PS51212">
    <property type="entry name" value="WSC"/>
    <property type="match status" value="2"/>
</dbReference>
<dbReference type="OMA" id="WALAKNT"/>
<keyword evidence="11" id="KW-1185">Reference proteome</keyword>
<evidence type="ECO:0000256" key="7">
    <source>
        <dbReference type="SAM" id="MobiDB-lite"/>
    </source>
</evidence>
<dbReference type="GO" id="GO:0005886">
    <property type="term" value="C:plasma membrane"/>
    <property type="evidence" value="ECO:0007669"/>
    <property type="project" value="TreeGrafter"/>
</dbReference>
<evidence type="ECO:0000259" key="9">
    <source>
        <dbReference type="PROSITE" id="PS51212"/>
    </source>
</evidence>
<evidence type="ECO:0000256" key="4">
    <source>
        <dbReference type="ARBA" id="ARBA00022989"/>
    </source>
</evidence>
<feature type="domain" description="WSC" evidence="9">
    <location>
        <begin position="158"/>
        <end position="261"/>
    </location>
</feature>
<reference evidence="10 11" key="1">
    <citation type="journal article" date="2013" name="PLoS Genet.">
        <title>Genomic mechanisms accounting for the adaptation to parasitism in nematode-trapping fungi.</title>
        <authorList>
            <person name="Meerupati T."/>
            <person name="Andersson K.M."/>
            <person name="Friman E."/>
            <person name="Kumar D."/>
            <person name="Tunlid A."/>
            <person name="Ahren D."/>
        </authorList>
    </citation>
    <scope>NUCLEOTIDE SEQUENCE [LARGE SCALE GENOMIC DNA]</scope>
    <source>
        <strain evidence="10 11">CBS 200.50</strain>
    </source>
</reference>
<evidence type="ECO:0000313" key="11">
    <source>
        <dbReference type="Proteomes" id="UP000015100"/>
    </source>
</evidence>
<reference evidence="11" key="2">
    <citation type="submission" date="2013-04" db="EMBL/GenBank/DDBJ databases">
        <title>Genomic mechanisms accounting for the adaptation to parasitism in nematode-trapping fungi.</title>
        <authorList>
            <person name="Ahren D.G."/>
        </authorList>
    </citation>
    <scope>NUCLEOTIDE SEQUENCE [LARGE SCALE GENOMIC DNA]</scope>
    <source>
        <strain evidence="11">CBS 200.50</strain>
    </source>
</reference>
<dbReference type="HOGENOM" id="CLU_842043_0_0_1"/>
<keyword evidence="2" id="KW-0812">Transmembrane</keyword>
<organism evidence="10 11">
    <name type="scientific">Dactylellina haptotyla (strain CBS 200.50)</name>
    <name type="common">Nematode-trapping fungus</name>
    <name type="synonym">Monacrosporium haptotylum</name>
    <dbReference type="NCBI Taxonomy" id="1284197"/>
    <lineage>
        <taxon>Eukaryota</taxon>
        <taxon>Fungi</taxon>
        <taxon>Dikarya</taxon>
        <taxon>Ascomycota</taxon>
        <taxon>Pezizomycotina</taxon>
        <taxon>Orbiliomycetes</taxon>
        <taxon>Orbiliales</taxon>
        <taxon>Orbiliaceae</taxon>
        <taxon>Dactylellina</taxon>
    </lineage>
</organism>
<keyword evidence="4" id="KW-1133">Transmembrane helix</keyword>
<dbReference type="EMBL" id="AQGS01001087">
    <property type="protein sequence ID" value="EPS35670.1"/>
    <property type="molecule type" value="Genomic_DNA"/>
</dbReference>
<evidence type="ECO:0000256" key="1">
    <source>
        <dbReference type="ARBA" id="ARBA00004167"/>
    </source>
</evidence>
<keyword evidence="3 8" id="KW-0732">Signal</keyword>
<dbReference type="InterPro" id="IPR002889">
    <property type="entry name" value="WSC_carb-bd"/>
</dbReference>
<keyword evidence="5" id="KW-0472">Membrane</keyword>
<evidence type="ECO:0000256" key="8">
    <source>
        <dbReference type="SAM" id="SignalP"/>
    </source>
</evidence>
<feature type="signal peptide" evidence="8">
    <location>
        <begin position="1"/>
        <end position="20"/>
    </location>
</feature>
<evidence type="ECO:0000256" key="3">
    <source>
        <dbReference type="ARBA" id="ARBA00022729"/>
    </source>
</evidence>